<reference evidence="1" key="1">
    <citation type="submission" date="2021-06" db="EMBL/GenBank/DDBJ databases">
        <authorList>
            <person name="Kallberg Y."/>
            <person name="Tangrot J."/>
            <person name="Rosling A."/>
        </authorList>
    </citation>
    <scope>NUCLEOTIDE SEQUENCE</scope>
    <source>
        <strain evidence="1">28 12/20/2015</strain>
    </source>
</reference>
<evidence type="ECO:0000313" key="2">
    <source>
        <dbReference type="Proteomes" id="UP000789366"/>
    </source>
</evidence>
<sequence length="113" mass="13623">VQQQLIESPHTIEPLHNIANQDQITWQTNRRVRFNPEIQVKYIDREPKYLMHIKVIGESFGENDDFKVSQFLESLYWKAVQLRANRKAHENIRQKKIIEAEIDLKVWRKKNLT</sequence>
<dbReference type="Proteomes" id="UP000789366">
    <property type="component" value="Unassembled WGS sequence"/>
</dbReference>
<name>A0ACA9R3A6_9GLOM</name>
<protein>
    <submittedName>
        <fullName evidence="1">5268_t:CDS:1</fullName>
    </submittedName>
</protein>
<feature type="non-terminal residue" evidence="1">
    <location>
        <position position="1"/>
    </location>
</feature>
<feature type="non-terminal residue" evidence="1">
    <location>
        <position position="113"/>
    </location>
</feature>
<comment type="caution">
    <text evidence="1">The sequence shown here is derived from an EMBL/GenBank/DDBJ whole genome shotgun (WGS) entry which is preliminary data.</text>
</comment>
<dbReference type="EMBL" id="CAJVPW010056372">
    <property type="protein sequence ID" value="CAG8774864.1"/>
    <property type="molecule type" value="Genomic_DNA"/>
</dbReference>
<evidence type="ECO:0000313" key="1">
    <source>
        <dbReference type="EMBL" id="CAG8774864.1"/>
    </source>
</evidence>
<accession>A0ACA9R3A6</accession>
<gene>
    <name evidence="1" type="ORF">SPELUC_LOCUS16009</name>
</gene>
<keyword evidence="2" id="KW-1185">Reference proteome</keyword>
<organism evidence="1 2">
    <name type="scientific">Cetraspora pellucida</name>
    <dbReference type="NCBI Taxonomy" id="1433469"/>
    <lineage>
        <taxon>Eukaryota</taxon>
        <taxon>Fungi</taxon>
        <taxon>Fungi incertae sedis</taxon>
        <taxon>Mucoromycota</taxon>
        <taxon>Glomeromycotina</taxon>
        <taxon>Glomeromycetes</taxon>
        <taxon>Diversisporales</taxon>
        <taxon>Gigasporaceae</taxon>
        <taxon>Cetraspora</taxon>
    </lineage>
</organism>
<proteinExistence type="predicted"/>